<dbReference type="AlphaFoldDB" id="A0A0H2UEA8"/>
<dbReference type="GO" id="GO:0004451">
    <property type="term" value="F:isocitrate lyase activity"/>
    <property type="evidence" value="ECO:0007669"/>
    <property type="project" value="InterPro"/>
</dbReference>
<evidence type="ECO:0000256" key="1">
    <source>
        <dbReference type="ARBA" id="ARBA00005704"/>
    </source>
</evidence>
<dbReference type="InterPro" id="IPR040442">
    <property type="entry name" value="Pyrv_kinase-like_dom_sf"/>
</dbReference>
<evidence type="ECO:0000256" key="3">
    <source>
        <dbReference type="ARBA" id="ARBA00023239"/>
    </source>
</evidence>
<dbReference type="EMBL" id="GL876975">
    <property type="protein sequence ID" value="KLU90549.1"/>
    <property type="molecule type" value="Genomic_DNA"/>
</dbReference>
<reference evidence="4" key="1">
    <citation type="submission" date="2010-05" db="EMBL/GenBank/DDBJ databases">
        <title>The Genome Sequence of Magnaporthe poae strain ATCC 64411.</title>
        <authorList>
            <consortium name="The Broad Institute Genome Sequencing Platform"/>
            <consortium name="Broad Institute Genome Sequencing Center for Infectious Disease"/>
            <person name="Ma L.-J."/>
            <person name="Dead R."/>
            <person name="Young S."/>
            <person name="Zeng Q."/>
            <person name="Koehrsen M."/>
            <person name="Alvarado L."/>
            <person name="Berlin A."/>
            <person name="Chapman S.B."/>
            <person name="Chen Z."/>
            <person name="Freedman E."/>
            <person name="Gellesch M."/>
            <person name="Goldberg J."/>
            <person name="Griggs A."/>
            <person name="Gujja S."/>
            <person name="Heilman E.R."/>
            <person name="Heiman D."/>
            <person name="Hepburn T."/>
            <person name="Howarth C."/>
            <person name="Jen D."/>
            <person name="Larson L."/>
            <person name="Mehta T."/>
            <person name="Neiman D."/>
            <person name="Pearson M."/>
            <person name="Roberts A."/>
            <person name="Saif S."/>
            <person name="Shea T."/>
            <person name="Shenoy N."/>
            <person name="Sisk P."/>
            <person name="Stolte C."/>
            <person name="Sykes S."/>
            <person name="Walk T."/>
            <person name="White J."/>
            <person name="Yandava C."/>
            <person name="Haas B."/>
            <person name="Nusbaum C."/>
            <person name="Birren B."/>
        </authorList>
    </citation>
    <scope>NUCLEOTIDE SEQUENCE</scope>
    <source>
        <strain evidence="4">ATCC 64411</strain>
    </source>
</reference>
<dbReference type="PANTHER" id="PTHR21631">
    <property type="entry name" value="ISOCITRATE LYASE/MALATE SYNTHASE"/>
    <property type="match status" value="1"/>
</dbReference>
<accession>A0A0H2UEA8</accession>
<dbReference type="GO" id="GO:0046421">
    <property type="term" value="F:methylisocitrate lyase activity"/>
    <property type="evidence" value="ECO:0007669"/>
    <property type="project" value="UniProtKB-EC"/>
</dbReference>
<dbReference type="VEuPathDB" id="FungiDB:MAPG_10402"/>
<dbReference type="InterPro" id="IPR006254">
    <property type="entry name" value="Isocitrate_lyase"/>
</dbReference>
<proteinExistence type="inferred from homology"/>
<organism evidence="4">
    <name type="scientific">Magnaporthiopsis poae (strain ATCC 64411 / 73-15)</name>
    <name type="common">Kentucky bluegrass fungus</name>
    <name type="synonym">Magnaporthe poae</name>
    <dbReference type="NCBI Taxonomy" id="644358"/>
    <lineage>
        <taxon>Eukaryota</taxon>
        <taxon>Fungi</taxon>
        <taxon>Dikarya</taxon>
        <taxon>Ascomycota</taxon>
        <taxon>Pezizomycotina</taxon>
        <taxon>Sordariomycetes</taxon>
        <taxon>Sordariomycetidae</taxon>
        <taxon>Magnaporthales</taxon>
        <taxon>Magnaporthaceae</taxon>
        <taxon>Magnaporthiopsis</taxon>
    </lineage>
</organism>
<dbReference type="GO" id="GO:0005759">
    <property type="term" value="C:mitochondrial matrix"/>
    <property type="evidence" value="ECO:0007669"/>
    <property type="project" value="TreeGrafter"/>
</dbReference>
<protein>
    <recommendedName>
        <fullName evidence="2">methylisocitrate lyase</fullName>
        <ecNumber evidence="2">4.1.3.30</ecNumber>
    </recommendedName>
</protein>
<reference evidence="4" key="2">
    <citation type="submission" date="2011-03" db="EMBL/GenBank/DDBJ databases">
        <title>Annotation of Magnaporthe poae ATCC 64411.</title>
        <authorList>
            <person name="Ma L.-J."/>
            <person name="Dead R."/>
            <person name="Young S.K."/>
            <person name="Zeng Q."/>
            <person name="Gargeya S."/>
            <person name="Fitzgerald M."/>
            <person name="Haas B."/>
            <person name="Abouelleil A."/>
            <person name="Alvarado L."/>
            <person name="Arachchi H.M."/>
            <person name="Berlin A."/>
            <person name="Brown A."/>
            <person name="Chapman S.B."/>
            <person name="Chen Z."/>
            <person name="Dunbar C."/>
            <person name="Freedman E."/>
            <person name="Gearin G."/>
            <person name="Gellesch M."/>
            <person name="Goldberg J."/>
            <person name="Griggs A."/>
            <person name="Gujja S."/>
            <person name="Heiman D."/>
            <person name="Howarth C."/>
            <person name="Larson L."/>
            <person name="Lui A."/>
            <person name="MacDonald P.J.P."/>
            <person name="Mehta T."/>
            <person name="Montmayeur A."/>
            <person name="Murphy C."/>
            <person name="Neiman D."/>
            <person name="Pearson M."/>
            <person name="Priest M."/>
            <person name="Roberts A."/>
            <person name="Saif S."/>
            <person name="Shea T."/>
            <person name="Shenoy N."/>
            <person name="Sisk P."/>
            <person name="Stolte C."/>
            <person name="Sykes S."/>
            <person name="Yandava C."/>
            <person name="Wortman J."/>
            <person name="Nusbaum C."/>
            <person name="Birren B."/>
        </authorList>
    </citation>
    <scope>NUCLEOTIDE SEQUENCE</scope>
    <source>
        <strain evidence="4">ATCC 64411</strain>
    </source>
</reference>
<dbReference type="Gene3D" id="3.20.20.60">
    <property type="entry name" value="Phosphoenolpyruvate-binding domains"/>
    <property type="match status" value="1"/>
</dbReference>
<evidence type="ECO:0000313" key="4">
    <source>
        <dbReference type="EMBL" id="KLU90549.1"/>
    </source>
</evidence>
<sequence length="213" mass="24314">MMLRAIPTRVLQRTALRRTCNKTTARLFSTTVRRTMPAPSLPPVQPPLTAALPSDAFQILPEERKQGEAEDALYEQQVRDVKAWWATPRYRGIRRTYSAEVVVSKRGSQQQSYPCSTMARKLWNLIEEREAKGEPIHTMGAIDPIQMTQQAAHQEVLYVSGWACSSVLTTTNEVSPDFGDYPYDTVPNQVQRLAKAQSMHDRRHWDARRKMSA</sequence>
<feature type="non-terminal residue" evidence="4">
    <location>
        <position position="213"/>
    </location>
</feature>
<dbReference type="InterPro" id="IPR015813">
    <property type="entry name" value="Pyrv/PenolPyrv_kinase-like_dom"/>
</dbReference>
<comment type="similarity">
    <text evidence="1">Belongs to the isocitrate lyase/PEP mutase superfamily. Isocitrate lyase family.</text>
</comment>
<dbReference type="GO" id="GO:0019629">
    <property type="term" value="P:propionate catabolic process, 2-methylcitrate cycle"/>
    <property type="evidence" value="ECO:0007669"/>
    <property type="project" value="TreeGrafter"/>
</dbReference>
<dbReference type="EC" id="4.1.3.30" evidence="2"/>
<keyword evidence="3" id="KW-0456">Lyase</keyword>
<gene>
    <name evidence="4" type="ORF">MAPG_10402</name>
</gene>
<dbReference type="OrthoDB" id="4078635at2759"/>
<dbReference type="SUPFAM" id="SSF51621">
    <property type="entry name" value="Phosphoenolpyruvate/pyruvate domain"/>
    <property type="match status" value="1"/>
</dbReference>
<evidence type="ECO:0000256" key="2">
    <source>
        <dbReference type="ARBA" id="ARBA00012260"/>
    </source>
</evidence>
<name>A0A0H2UEA8_MAGP6</name>
<dbReference type="PANTHER" id="PTHR21631:SF13">
    <property type="entry name" value="MITOCHONDRIAL 2-METHYLISOCITRATE LYASE ICL2"/>
    <property type="match status" value="1"/>
</dbReference>
<dbReference type="Pfam" id="PF00463">
    <property type="entry name" value="ICL"/>
    <property type="match status" value="1"/>
</dbReference>